<dbReference type="GO" id="GO:0005829">
    <property type="term" value="C:cytosol"/>
    <property type="evidence" value="ECO:0007669"/>
    <property type="project" value="TreeGrafter"/>
</dbReference>
<evidence type="ECO:0000259" key="9">
    <source>
        <dbReference type="PROSITE" id="PS51918"/>
    </source>
</evidence>
<dbReference type="PANTHER" id="PTHR43409:SF7">
    <property type="entry name" value="BLL1977 PROTEIN"/>
    <property type="match status" value="1"/>
</dbReference>
<dbReference type="SFLD" id="SFLDG01082">
    <property type="entry name" value="B12-binding_domain_containing"/>
    <property type="match status" value="1"/>
</dbReference>
<dbReference type="SUPFAM" id="SSF102114">
    <property type="entry name" value="Radical SAM enzymes"/>
    <property type="match status" value="1"/>
</dbReference>
<evidence type="ECO:0000256" key="2">
    <source>
        <dbReference type="ARBA" id="ARBA00022603"/>
    </source>
</evidence>
<dbReference type="Proteomes" id="UP000516360">
    <property type="component" value="Chromosome"/>
</dbReference>
<dbReference type="KEGG" id="dtp:JZK55_12200"/>
<gene>
    <name evidence="10" type="ORF">JZK55_12200</name>
</gene>
<keyword evidence="5" id="KW-0479">Metal-binding</keyword>
<keyword evidence="11" id="KW-1185">Reference proteome</keyword>
<dbReference type="PROSITE" id="PS51332">
    <property type="entry name" value="B12_BINDING"/>
    <property type="match status" value="1"/>
</dbReference>
<dbReference type="Pfam" id="PF02310">
    <property type="entry name" value="B12-binding"/>
    <property type="match status" value="1"/>
</dbReference>
<evidence type="ECO:0000256" key="5">
    <source>
        <dbReference type="ARBA" id="ARBA00022723"/>
    </source>
</evidence>
<comment type="cofactor">
    <cofactor evidence="1">
        <name>[4Fe-4S] cluster</name>
        <dbReference type="ChEBI" id="CHEBI:49883"/>
    </cofactor>
</comment>
<dbReference type="GO" id="GO:0051539">
    <property type="term" value="F:4 iron, 4 sulfur cluster binding"/>
    <property type="evidence" value="ECO:0007669"/>
    <property type="project" value="UniProtKB-KW"/>
</dbReference>
<dbReference type="EMBL" id="AP022873">
    <property type="protein sequence ID" value="BCB96298.1"/>
    <property type="molecule type" value="Genomic_DNA"/>
</dbReference>
<dbReference type="PROSITE" id="PS51918">
    <property type="entry name" value="RADICAL_SAM"/>
    <property type="match status" value="1"/>
</dbReference>
<accession>A0A7G1H125</accession>
<evidence type="ECO:0000256" key="6">
    <source>
        <dbReference type="ARBA" id="ARBA00023004"/>
    </source>
</evidence>
<evidence type="ECO:0000256" key="4">
    <source>
        <dbReference type="ARBA" id="ARBA00022691"/>
    </source>
</evidence>
<evidence type="ECO:0000313" key="10">
    <source>
        <dbReference type="EMBL" id="BCB96298.1"/>
    </source>
</evidence>
<evidence type="ECO:0000313" key="11">
    <source>
        <dbReference type="Proteomes" id="UP000516360"/>
    </source>
</evidence>
<dbReference type="InterPro" id="IPR007197">
    <property type="entry name" value="rSAM"/>
</dbReference>
<proteinExistence type="predicted"/>
<dbReference type="SFLD" id="SFLDG01123">
    <property type="entry name" value="methyltransferase_(Class_B)"/>
    <property type="match status" value="1"/>
</dbReference>
<evidence type="ECO:0000259" key="8">
    <source>
        <dbReference type="PROSITE" id="PS51332"/>
    </source>
</evidence>
<dbReference type="SFLD" id="SFLDS00029">
    <property type="entry name" value="Radical_SAM"/>
    <property type="match status" value="1"/>
</dbReference>
<keyword evidence="6" id="KW-0408">Iron</keyword>
<dbReference type="Pfam" id="PF04055">
    <property type="entry name" value="Radical_SAM"/>
    <property type="match status" value="1"/>
</dbReference>
<dbReference type="AlphaFoldDB" id="A0A7G1H125"/>
<feature type="domain" description="Radical SAM core" evidence="9">
    <location>
        <begin position="186"/>
        <end position="408"/>
    </location>
</feature>
<dbReference type="GO" id="GO:0031419">
    <property type="term" value="F:cobalamin binding"/>
    <property type="evidence" value="ECO:0007669"/>
    <property type="project" value="InterPro"/>
</dbReference>
<dbReference type="Gene3D" id="3.40.50.280">
    <property type="entry name" value="Cobalamin-binding domain"/>
    <property type="match status" value="1"/>
</dbReference>
<organism evidence="10 11">
    <name type="scientific">Dissulfurispira thermophila</name>
    <dbReference type="NCBI Taxonomy" id="2715679"/>
    <lineage>
        <taxon>Bacteria</taxon>
        <taxon>Pseudomonadati</taxon>
        <taxon>Nitrospirota</taxon>
        <taxon>Thermodesulfovibrionia</taxon>
        <taxon>Thermodesulfovibrionales</taxon>
        <taxon>Dissulfurispiraceae</taxon>
        <taxon>Dissulfurispira</taxon>
    </lineage>
</organism>
<dbReference type="InterPro" id="IPR006638">
    <property type="entry name" value="Elp3/MiaA/NifB-like_rSAM"/>
</dbReference>
<keyword evidence="7" id="KW-0411">Iron-sulfur</keyword>
<dbReference type="RefSeq" id="WP_203471506.1">
    <property type="nucleotide sequence ID" value="NZ_AP022873.1"/>
</dbReference>
<dbReference type="PANTHER" id="PTHR43409">
    <property type="entry name" value="ANAEROBIC MAGNESIUM-PROTOPORPHYRIN IX MONOMETHYL ESTER CYCLASE-RELATED"/>
    <property type="match status" value="1"/>
</dbReference>
<protein>
    <submittedName>
        <fullName evidence="10">B12-binding domain-containing radical SAM protein</fullName>
    </submittedName>
</protein>
<keyword evidence="4" id="KW-0949">S-adenosyl-L-methionine</keyword>
<dbReference type="CDD" id="cd01335">
    <property type="entry name" value="Radical_SAM"/>
    <property type="match status" value="1"/>
</dbReference>
<keyword evidence="3" id="KW-0808">Transferase</keyword>
<dbReference type="InterPro" id="IPR006158">
    <property type="entry name" value="Cobalamin-bd"/>
</dbReference>
<evidence type="ECO:0000256" key="3">
    <source>
        <dbReference type="ARBA" id="ARBA00022679"/>
    </source>
</evidence>
<dbReference type="SMART" id="SM00729">
    <property type="entry name" value="Elp3"/>
    <property type="match status" value="1"/>
</dbReference>
<keyword evidence="2" id="KW-0489">Methyltransferase</keyword>
<dbReference type="GO" id="GO:0046872">
    <property type="term" value="F:metal ion binding"/>
    <property type="evidence" value="ECO:0007669"/>
    <property type="project" value="UniProtKB-KW"/>
</dbReference>
<reference evidence="10 11" key="1">
    <citation type="submission" date="2020-03" db="EMBL/GenBank/DDBJ databases">
        <title>Complete genome sequences of two sulfur-disproportionating bacterial strains T55J and Mzg5.</title>
        <authorList>
            <person name="Umezawa K."/>
            <person name="Kojima H."/>
            <person name="Kato Y."/>
            <person name="Fukui M."/>
        </authorList>
    </citation>
    <scope>NUCLEOTIDE SEQUENCE [LARGE SCALE GENOMIC DNA]</scope>
    <source>
        <strain evidence="10 11">T55J</strain>
    </source>
</reference>
<dbReference type="InterPro" id="IPR034466">
    <property type="entry name" value="Methyltransferase_Class_B"/>
</dbReference>
<dbReference type="InterPro" id="IPR058240">
    <property type="entry name" value="rSAM_sf"/>
</dbReference>
<dbReference type="Gene3D" id="3.80.30.20">
    <property type="entry name" value="tm_1862 like domain"/>
    <property type="match status" value="1"/>
</dbReference>
<dbReference type="GO" id="GO:0003824">
    <property type="term" value="F:catalytic activity"/>
    <property type="evidence" value="ECO:0007669"/>
    <property type="project" value="InterPro"/>
</dbReference>
<evidence type="ECO:0000256" key="7">
    <source>
        <dbReference type="ARBA" id="ARBA00023014"/>
    </source>
</evidence>
<name>A0A7G1H125_9BACT</name>
<feature type="domain" description="B12-binding" evidence="8">
    <location>
        <begin position="1"/>
        <end position="135"/>
    </location>
</feature>
<evidence type="ECO:0000256" key="1">
    <source>
        <dbReference type="ARBA" id="ARBA00001966"/>
    </source>
</evidence>
<dbReference type="CDD" id="cd02068">
    <property type="entry name" value="radical_SAM_B12_BD"/>
    <property type="match status" value="1"/>
</dbReference>
<dbReference type="InterPro" id="IPR051198">
    <property type="entry name" value="BchE-like"/>
</dbReference>
<sequence>MKVVLINMRTSYIMSIPFGITYLGAVLLQKGHEVRLYDVYPDDNTDKIVQELSQNFTPDLIGFSVLTTNFHRARTFTASLKKHFPNAIFCAGGIHPTVRPVETLDKMGLDFVVIGEGENVLVKVCDVLGRSNDLSGIKGIAFKNKSELYINDEIDVVNDLDSLPFPARELLPVSRYLIPPGYIRSHFLRRVMSVLTSRGCPAKCTFCNSSSIFHNRIRRRSVDNVMKEIKYLVRHYSLDGIYFHDETFTINPEWVKELCVELKPLRLKWGCQTRVTLVSEELLTLMKDAGCIQIDFGIESASKRVLKSIKKGTSPELVMKALELTKRSGIKSFASFMIGLPGETEDDMLENIKFLKKIKPDYTYFNLYTPFPGTEAAEVAIKEGKLSEDYFSRDYDMLLETVPLVNLSAEPTETVMRYHKKLRNMVFLKNYMGVLTRNNILLIMEALLYFLISPSALFKASSEFLKNRNIEKFIFSIFSNYQQFKAKEGNSP</sequence>
<dbReference type="InterPro" id="IPR023404">
    <property type="entry name" value="rSAM_horseshoe"/>
</dbReference>